<dbReference type="Gene3D" id="2.70.98.30">
    <property type="entry name" value="Golgi alpha-mannosidase II, domain 4"/>
    <property type="match status" value="2"/>
</dbReference>
<dbReference type="GO" id="GO:0006013">
    <property type="term" value="P:mannose metabolic process"/>
    <property type="evidence" value="ECO:0007669"/>
    <property type="project" value="InterPro"/>
</dbReference>
<evidence type="ECO:0000256" key="8">
    <source>
        <dbReference type="RuleBase" id="RU003814"/>
    </source>
</evidence>
<keyword evidence="4" id="KW-0479">Metal-binding</keyword>
<dbReference type="GO" id="GO:0046872">
    <property type="term" value="F:metal ion binding"/>
    <property type="evidence" value="ECO:0007669"/>
    <property type="project" value="UniProtKB-KW"/>
</dbReference>
<dbReference type="InterPro" id="IPR011013">
    <property type="entry name" value="Gal_mutarotase_sf_dom"/>
</dbReference>
<dbReference type="PANTHER" id="PTHR11607:SF3">
    <property type="entry name" value="LYSOSOMAL ALPHA-MANNOSIDASE"/>
    <property type="match status" value="1"/>
</dbReference>
<evidence type="ECO:0000256" key="6">
    <source>
        <dbReference type="ARBA" id="ARBA00022833"/>
    </source>
</evidence>
<dbReference type="InterPro" id="IPR037094">
    <property type="entry name" value="Glyco_hydro_38_cen_sf"/>
</dbReference>
<sequence length="966" mass="109750">MRKGQTGLDWLDHFWRPCKSVTLATRPWAWDGKPLVMPQPRTNHSYHIRDKKNLDNTITTGAFYNMYYPPSQFNWDVVDIATNPIIDDKKLKGYNLDWYLWDPIMGFVPYIIFQRLPSQAHNHVLLLMGSDFLYSNANMWFTNMDKLIKHVNAQSPYKIKMFYSTPTCYLQAVNKWFTKNGTSMTSKKGQDFFPYAYNNNFLGGAHSYWSGFYTSKPAFKGLVRESSALLQLIRKINAISLDENVIDQNIKIQKLERAVALSQHHDAITGTSKDAVTKDYIRRLLRGWDAGETSLNNALTLLSPSGKNMQNLKICRQMNETDCHDELMGNQKIAITVFNGHIQPVESLIRLPYYNNTLHNDLAAVSLYDSNGNAVYNKVFSTLNNTDFFNHNPQLNNSNSAPYEIYFKANVGALGYNTYFLDLSTPVNPPTLAAPSTTKISHALQDDTSETTIQNDHIRLYFDKNGKLYQYEDLNVHMNYSFQQDFLFYEGYGFILPVTNEQQSSGAYVFRPANNTPQSIAGSKINIQVMRLHRRDFFDDGYGVNEALNELGTDGRGLVVRGKHWVFFGSSDTAVSQHRTLAMEMYNTPFVGLSQYDSITNYTKNYATSSEPSLLGPSLYSKVQYSNMSDEKIEKLRRDIFVYFQKRRLKREDSYAIAKQSMTFFKQLVLHGKYKSIKDLINLLKQEGEQLYNSHPTEFVIKNMLFVALKMVREEGRKIVFGLDQFYDPSESLNKLVNPSDSPTDSEISADPKKLRSAVVTSIDEIVGEIEDCRENLANQAGHHILATDTVITYKFSSSPTLKEFFKQIRCCILSVDDDPTDPNITANVIESVEILGRMRSATRVVLSAAAILPDGSCITPAGTLAICLAAKRHSVPVLICASFYKLTPMFVPNLDEVNSHGSPTDILPFSDALKYPSIFISNPLFDLIPAQLVSLYVTHTSAISPAHIYRLIADYYHPDDFYNVD</sequence>
<dbReference type="Proteomes" id="UP000887540">
    <property type="component" value="Unplaced"/>
</dbReference>
<evidence type="ECO:0000256" key="7">
    <source>
        <dbReference type="ARBA" id="ARBA00023295"/>
    </source>
</evidence>
<dbReference type="SUPFAM" id="SSF88713">
    <property type="entry name" value="Glycoside hydrolase/deacetylase"/>
    <property type="match status" value="1"/>
</dbReference>
<keyword evidence="7" id="KW-0326">Glycosidase</keyword>
<dbReference type="AlphaFoldDB" id="A0A914CDU6"/>
<dbReference type="Pfam" id="PF09261">
    <property type="entry name" value="Alpha-mann_mid"/>
    <property type="match status" value="1"/>
</dbReference>
<reference evidence="11" key="1">
    <citation type="submission" date="2022-11" db="UniProtKB">
        <authorList>
            <consortium name="WormBaseParasite"/>
        </authorList>
    </citation>
    <scope>IDENTIFICATION</scope>
</reference>
<dbReference type="InterPro" id="IPR042529">
    <property type="entry name" value="IF_2B-like_C"/>
</dbReference>
<protein>
    <submittedName>
        <fullName evidence="11">Glycoside hydrolase family 38 central domain-containing protein</fullName>
    </submittedName>
</protein>
<dbReference type="InterPro" id="IPR000602">
    <property type="entry name" value="Glyco_hydro_38_N"/>
</dbReference>
<dbReference type="Pfam" id="PF01074">
    <property type="entry name" value="Glyco_hydro_38N"/>
    <property type="match status" value="1"/>
</dbReference>
<dbReference type="Gene3D" id="1.20.1270.50">
    <property type="entry name" value="Glycoside hydrolase family 38, central domain"/>
    <property type="match status" value="2"/>
</dbReference>
<dbReference type="GO" id="GO:0030246">
    <property type="term" value="F:carbohydrate binding"/>
    <property type="evidence" value="ECO:0007669"/>
    <property type="project" value="InterPro"/>
</dbReference>
<evidence type="ECO:0000259" key="9">
    <source>
        <dbReference type="SMART" id="SM00872"/>
    </source>
</evidence>
<dbReference type="InterPro" id="IPR011330">
    <property type="entry name" value="Glyco_hydro/deAcase_b/a-brl"/>
</dbReference>
<dbReference type="InterPro" id="IPR015341">
    <property type="entry name" value="Glyco_hydro_38_cen"/>
</dbReference>
<dbReference type="InterPro" id="IPR013780">
    <property type="entry name" value="Glyco_hydro_b"/>
</dbReference>
<name>A0A914CDU6_9BILA</name>
<dbReference type="SUPFAM" id="SSF88688">
    <property type="entry name" value="Families 57/38 glycoside transferase middle domain"/>
    <property type="match status" value="1"/>
</dbReference>
<comment type="similarity">
    <text evidence="2 8">Belongs to the eIF-2B alpha/beta/delta subunits family.</text>
</comment>
<dbReference type="InterPro" id="IPR050843">
    <property type="entry name" value="Glycosyl_Hydrlase_38"/>
</dbReference>
<dbReference type="PANTHER" id="PTHR11607">
    <property type="entry name" value="ALPHA-MANNOSIDASE"/>
    <property type="match status" value="1"/>
</dbReference>
<accession>A0A914CDU6</accession>
<evidence type="ECO:0000256" key="1">
    <source>
        <dbReference type="ARBA" id="ARBA00001947"/>
    </source>
</evidence>
<evidence type="ECO:0000256" key="3">
    <source>
        <dbReference type="ARBA" id="ARBA00009792"/>
    </source>
</evidence>
<dbReference type="GO" id="GO:0004559">
    <property type="term" value="F:alpha-mannosidase activity"/>
    <property type="evidence" value="ECO:0007669"/>
    <property type="project" value="InterPro"/>
</dbReference>
<dbReference type="FunFam" id="1.20.1270.50:FF:000003">
    <property type="entry name" value="Alpha-mannosidase"/>
    <property type="match status" value="1"/>
</dbReference>
<dbReference type="WBParaSite" id="ACRNAN_Path_952.g3662.t1">
    <property type="protein sequence ID" value="ACRNAN_Path_952.g3662.t1"/>
    <property type="gene ID" value="ACRNAN_Path_952.g3662"/>
</dbReference>
<proteinExistence type="inferred from homology"/>
<dbReference type="InterPro" id="IPR028995">
    <property type="entry name" value="Glyco_hydro_57/38_cen_sf"/>
</dbReference>
<feature type="domain" description="Glycoside hydrolase family 38 central" evidence="9">
    <location>
        <begin position="207"/>
        <end position="284"/>
    </location>
</feature>
<dbReference type="InterPro" id="IPR000649">
    <property type="entry name" value="IF-2B-related"/>
</dbReference>
<dbReference type="InterPro" id="IPR037171">
    <property type="entry name" value="NagB/RpiA_transferase-like"/>
</dbReference>
<organism evidence="10 11">
    <name type="scientific">Acrobeloides nanus</name>
    <dbReference type="NCBI Taxonomy" id="290746"/>
    <lineage>
        <taxon>Eukaryota</taxon>
        <taxon>Metazoa</taxon>
        <taxon>Ecdysozoa</taxon>
        <taxon>Nematoda</taxon>
        <taxon>Chromadorea</taxon>
        <taxon>Rhabditida</taxon>
        <taxon>Tylenchina</taxon>
        <taxon>Cephalobomorpha</taxon>
        <taxon>Cephaloboidea</taxon>
        <taxon>Cephalobidae</taxon>
        <taxon>Acrobeloides</taxon>
    </lineage>
</organism>
<evidence type="ECO:0000256" key="2">
    <source>
        <dbReference type="ARBA" id="ARBA00007251"/>
    </source>
</evidence>
<dbReference type="Gene3D" id="3.40.50.10470">
    <property type="entry name" value="Translation initiation factor eif-2b, domain 2"/>
    <property type="match status" value="1"/>
</dbReference>
<comment type="similarity">
    <text evidence="3">Belongs to the glycosyl hydrolase 38 family.</text>
</comment>
<dbReference type="Gene3D" id="2.60.40.1180">
    <property type="entry name" value="Golgi alpha-mannosidase II"/>
    <property type="match status" value="1"/>
</dbReference>
<dbReference type="SMART" id="SM00872">
    <property type="entry name" value="Alpha-mann_mid"/>
    <property type="match status" value="1"/>
</dbReference>
<dbReference type="Gene3D" id="3.20.110.10">
    <property type="entry name" value="Glycoside hydrolase 38, N terminal domain"/>
    <property type="match status" value="1"/>
</dbReference>
<keyword evidence="5" id="KW-0378">Hydrolase</keyword>
<dbReference type="InterPro" id="IPR027291">
    <property type="entry name" value="Glyco_hydro_38_N_sf"/>
</dbReference>
<dbReference type="Pfam" id="PF01008">
    <property type="entry name" value="IF-2B"/>
    <property type="match status" value="2"/>
</dbReference>
<evidence type="ECO:0000313" key="10">
    <source>
        <dbReference type="Proteomes" id="UP000887540"/>
    </source>
</evidence>
<keyword evidence="10" id="KW-1185">Reference proteome</keyword>
<dbReference type="SUPFAM" id="SSF100950">
    <property type="entry name" value="NagB/RpiA/CoA transferase-like"/>
    <property type="match status" value="1"/>
</dbReference>
<evidence type="ECO:0000256" key="4">
    <source>
        <dbReference type="ARBA" id="ARBA00022723"/>
    </source>
</evidence>
<dbReference type="GO" id="GO:0005764">
    <property type="term" value="C:lysosome"/>
    <property type="evidence" value="ECO:0007669"/>
    <property type="project" value="TreeGrafter"/>
</dbReference>
<evidence type="ECO:0000313" key="11">
    <source>
        <dbReference type="WBParaSite" id="ACRNAN_Path_952.g3662.t1"/>
    </source>
</evidence>
<evidence type="ECO:0000256" key="5">
    <source>
        <dbReference type="ARBA" id="ARBA00022801"/>
    </source>
</evidence>
<comment type="cofactor">
    <cofactor evidence="1">
        <name>Zn(2+)</name>
        <dbReference type="ChEBI" id="CHEBI:29105"/>
    </cofactor>
</comment>
<dbReference type="SUPFAM" id="SSF74650">
    <property type="entry name" value="Galactose mutarotase-like"/>
    <property type="match status" value="1"/>
</dbReference>
<keyword evidence="6" id="KW-0862">Zinc</keyword>